<accession>A0A7K1Y8R5</accession>
<dbReference type="InterPro" id="IPR041186">
    <property type="entry name" value="DUF3823_C"/>
</dbReference>
<evidence type="ECO:0000313" key="4">
    <source>
        <dbReference type="Proteomes" id="UP000466586"/>
    </source>
</evidence>
<reference evidence="3 4" key="1">
    <citation type="submission" date="2019-11" db="EMBL/GenBank/DDBJ databases">
        <title>Pedobacter sp. HMF7647 Genome sequencing and assembly.</title>
        <authorList>
            <person name="Kang H."/>
            <person name="Kim H."/>
            <person name="Joh K."/>
        </authorList>
    </citation>
    <scope>NUCLEOTIDE SEQUENCE [LARGE SCALE GENOMIC DNA]</scope>
    <source>
        <strain evidence="3 4">HMF7647</strain>
    </source>
</reference>
<dbReference type="Proteomes" id="UP000466586">
    <property type="component" value="Unassembled WGS sequence"/>
</dbReference>
<dbReference type="Pfam" id="PF18003">
    <property type="entry name" value="DUF3823_C"/>
    <property type="match status" value="1"/>
</dbReference>
<dbReference type="AlphaFoldDB" id="A0A7K1Y8R5"/>
<comment type="caution">
    <text evidence="3">The sequence shown here is derived from an EMBL/GenBank/DDBJ whole genome shotgun (WGS) entry which is preliminary data.</text>
</comment>
<sequence length="228" mass="25077">MMKIIRNIIGLFAIAAIAITACKKDNYEAPESMLTGRVVYQSTPIGLRSNGVQLELWQHGYDFFSKIPVYVAQDGSFSARLFDGEYLLTRQRGVGPWADNTDSIKITVKGNTVVDVPVDPYFLVKSAAYQRNNLTVTSTVNIQRVNTTKNLEFVKLYIYKTALVDELNQDAATVVPAANIQDINQQLTITATIPASLANGEAVYARVGVKTIGVPELAYSAPEKIQLK</sequence>
<feature type="domain" description="DUF3823" evidence="2">
    <location>
        <begin position="123"/>
        <end position="224"/>
    </location>
</feature>
<keyword evidence="4" id="KW-1185">Reference proteome</keyword>
<name>A0A7K1Y8R5_9SPHI</name>
<evidence type="ECO:0000313" key="3">
    <source>
        <dbReference type="EMBL" id="MXV50993.1"/>
    </source>
</evidence>
<dbReference type="Gene3D" id="2.60.40.1120">
    <property type="entry name" value="Carboxypeptidase-like, regulatory domain"/>
    <property type="match status" value="1"/>
</dbReference>
<gene>
    <name evidence="3" type="ORF">GS399_08415</name>
</gene>
<protein>
    <submittedName>
        <fullName evidence="3">DUF3823 domain-containing protein</fullName>
    </submittedName>
</protein>
<dbReference type="EMBL" id="WVHT01000003">
    <property type="protein sequence ID" value="MXV50993.1"/>
    <property type="molecule type" value="Genomic_DNA"/>
</dbReference>
<feature type="domain" description="DUF3823" evidence="1">
    <location>
        <begin position="32"/>
        <end position="118"/>
    </location>
</feature>
<evidence type="ECO:0000259" key="2">
    <source>
        <dbReference type="Pfam" id="PF18003"/>
    </source>
</evidence>
<proteinExistence type="predicted"/>
<organism evidence="3 4">
    <name type="scientific">Hufsiella arboris</name>
    <dbReference type="NCBI Taxonomy" id="2695275"/>
    <lineage>
        <taxon>Bacteria</taxon>
        <taxon>Pseudomonadati</taxon>
        <taxon>Bacteroidota</taxon>
        <taxon>Sphingobacteriia</taxon>
        <taxon>Sphingobacteriales</taxon>
        <taxon>Sphingobacteriaceae</taxon>
        <taxon>Hufsiella</taxon>
    </lineage>
</organism>
<evidence type="ECO:0000259" key="1">
    <source>
        <dbReference type="Pfam" id="PF12866"/>
    </source>
</evidence>
<dbReference type="Pfam" id="PF12866">
    <property type="entry name" value="DUF3823"/>
    <property type="match status" value="1"/>
</dbReference>
<dbReference type="Gene3D" id="2.60.40.2060">
    <property type="match status" value="1"/>
</dbReference>
<dbReference type="InterPro" id="IPR024278">
    <property type="entry name" value="DUF3823_N"/>
</dbReference>
<dbReference type="PROSITE" id="PS51257">
    <property type="entry name" value="PROKAR_LIPOPROTEIN"/>
    <property type="match status" value="1"/>
</dbReference>